<name>A0A645DLK7_9ZZZZ</name>
<accession>A0A645DLK7</accession>
<reference evidence="1" key="1">
    <citation type="submission" date="2019-08" db="EMBL/GenBank/DDBJ databases">
        <authorList>
            <person name="Kucharzyk K."/>
            <person name="Murdoch R.W."/>
            <person name="Higgins S."/>
            <person name="Loffler F."/>
        </authorList>
    </citation>
    <scope>NUCLEOTIDE SEQUENCE</scope>
</reference>
<evidence type="ECO:0000313" key="1">
    <source>
        <dbReference type="EMBL" id="MPM90145.1"/>
    </source>
</evidence>
<comment type="caution">
    <text evidence="1">The sequence shown here is derived from an EMBL/GenBank/DDBJ whole genome shotgun (WGS) entry which is preliminary data.</text>
</comment>
<sequence length="105" mass="12721">MAKFFKSFDDNEINKITESKEFKKAAEDKNVKDFVNNDQFKEFQEKYNGKSEDEILRDARKMSNKLKEQYGEEEYNKKIQDLKNFEMFLNPEQKKKMKKFLDGLK</sequence>
<gene>
    <name evidence="1" type="ORF">SDC9_137262</name>
</gene>
<dbReference type="EMBL" id="VSSQ01037450">
    <property type="protein sequence ID" value="MPM90145.1"/>
    <property type="molecule type" value="Genomic_DNA"/>
</dbReference>
<protein>
    <submittedName>
        <fullName evidence="1">Uncharacterized protein</fullName>
    </submittedName>
</protein>
<organism evidence="1">
    <name type="scientific">bioreactor metagenome</name>
    <dbReference type="NCBI Taxonomy" id="1076179"/>
    <lineage>
        <taxon>unclassified sequences</taxon>
        <taxon>metagenomes</taxon>
        <taxon>ecological metagenomes</taxon>
    </lineage>
</organism>
<dbReference type="AlphaFoldDB" id="A0A645DLK7"/>
<proteinExistence type="predicted"/>